<name>A0AAP0SMK2_9PSED</name>
<evidence type="ECO:0000256" key="8">
    <source>
        <dbReference type="ARBA" id="ARBA00026081"/>
    </source>
</evidence>
<keyword evidence="7 9" id="KW-0472">Membrane</keyword>
<organism evidence="10 11">
    <name type="scientific">Pseudomonas donghuensis</name>
    <dbReference type="NCBI Taxonomy" id="1163398"/>
    <lineage>
        <taxon>Bacteria</taxon>
        <taxon>Pseudomonadati</taxon>
        <taxon>Pseudomonadota</taxon>
        <taxon>Gammaproteobacteria</taxon>
        <taxon>Pseudomonadales</taxon>
        <taxon>Pseudomonadaceae</taxon>
        <taxon>Pseudomonas</taxon>
    </lineage>
</organism>
<dbReference type="PANTHER" id="PTHR33529:SF2">
    <property type="entry name" value="LIPOPOLYSACCHARIDE EXPORT SYSTEM PERMEASE PROTEIN LPTG"/>
    <property type="match status" value="1"/>
</dbReference>
<evidence type="ECO:0000256" key="4">
    <source>
        <dbReference type="ARBA" id="ARBA00022475"/>
    </source>
</evidence>
<accession>A0AAP0SMK2</accession>
<reference evidence="10 11" key="2">
    <citation type="journal article" date="2016" name="Front. Microbiol.">
        <title>When Genome-Based Approach Meets the 'Old but Good': Revealing Genes Involved in the Antibacterial Activity of Pseudomonas sp. P482 against Soft Rot Pathogens.</title>
        <authorList>
            <person name="Krzyzanowska D.M."/>
            <person name="Ossowicki A."/>
            <person name="Rajewska M."/>
            <person name="Maciag T."/>
            <person name="Jablonska M."/>
            <person name="Obuchowski M."/>
            <person name="Heeb S."/>
            <person name="Jafra S."/>
        </authorList>
    </citation>
    <scope>NUCLEOTIDE SEQUENCE [LARGE SCALE GENOMIC DNA]</scope>
    <source>
        <strain evidence="10 11">P482</strain>
    </source>
</reference>
<dbReference type="EMBL" id="CP071706">
    <property type="protein sequence ID" value="KDO01406.1"/>
    <property type="molecule type" value="Genomic_DNA"/>
</dbReference>
<dbReference type="GeneID" id="98281755"/>
<dbReference type="Pfam" id="PF03739">
    <property type="entry name" value="LptF_LptG"/>
    <property type="match status" value="1"/>
</dbReference>
<evidence type="ECO:0000256" key="6">
    <source>
        <dbReference type="ARBA" id="ARBA00022989"/>
    </source>
</evidence>
<evidence type="ECO:0000256" key="1">
    <source>
        <dbReference type="ARBA" id="ARBA00002265"/>
    </source>
</evidence>
<feature type="transmembrane region" description="Helical" evidence="9">
    <location>
        <begin position="12"/>
        <end position="33"/>
    </location>
</feature>
<keyword evidence="6 9" id="KW-1133">Transmembrane helix</keyword>
<comment type="similarity">
    <text evidence="3">Belongs to the LptF/LptG family.</text>
</comment>
<feature type="transmembrane region" description="Helical" evidence="9">
    <location>
        <begin position="327"/>
        <end position="349"/>
    </location>
</feature>
<dbReference type="GO" id="GO:0043190">
    <property type="term" value="C:ATP-binding cassette (ABC) transporter complex"/>
    <property type="evidence" value="ECO:0007669"/>
    <property type="project" value="InterPro"/>
</dbReference>
<dbReference type="AlphaFoldDB" id="A0AAP0SMK2"/>
<evidence type="ECO:0000256" key="2">
    <source>
        <dbReference type="ARBA" id="ARBA00004651"/>
    </source>
</evidence>
<reference evidence="10 11" key="1">
    <citation type="journal article" date="2014" name="Genome Announc.">
        <title>Genome Sequence of Pseudomonas sp. Strain P482, a Tomato Rhizosphere Isolate with Broad-Spectrum Antimicrobial Activity.</title>
        <authorList>
            <person name="Krzyzanowska D.M."/>
            <person name="Ossowicki A."/>
            <person name="Jafra S."/>
        </authorList>
    </citation>
    <scope>NUCLEOTIDE SEQUENCE [LARGE SCALE GENOMIC DNA]</scope>
    <source>
        <strain evidence="10 11">P482</strain>
    </source>
</reference>
<comment type="subunit">
    <text evidence="8">Component of the lipopolysaccharide transport and assembly complex. The LptBFG transporter is composed of two ATP-binding proteins (LptB) and two transmembrane proteins (LptF and LptG).</text>
</comment>
<dbReference type="GO" id="GO:0015920">
    <property type="term" value="P:lipopolysaccharide transport"/>
    <property type="evidence" value="ECO:0007669"/>
    <property type="project" value="TreeGrafter"/>
</dbReference>
<keyword evidence="11" id="KW-1185">Reference proteome</keyword>
<gene>
    <name evidence="10" type="primary">lptG</name>
    <name evidence="10" type="ORF">BV82_0361</name>
</gene>
<dbReference type="RefSeq" id="WP_010220201.1">
    <property type="nucleotide sequence ID" value="NZ_AJJP01000167.1"/>
</dbReference>
<evidence type="ECO:0000313" key="10">
    <source>
        <dbReference type="EMBL" id="KDO01406.1"/>
    </source>
</evidence>
<dbReference type="GO" id="GO:0055085">
    <property type="term" value="P:transmembrane transport"/>
    <property type="evidence" value="ECO:0007669"/>
    <property type="project" value="InterPro"/>
</dbReference>
<protein>
    <submittedName>
        <fullName evidence="10">LPS export ABC transporter permease LptG</fullName>
    </submittedName>
</protein>
<dbReference type="NCBIfam" id="TIGR04408">
    <property type="entry name" value="LptG_lptG"/>
    <property type="match status" value="1"/>
</dbReference>
<dbReference type="InterPro" id="IPR005495">
    <property type="entry name" value="LptG/LptF_permease"/>
</dbReference>
<evidence type="ECO:0000256" key="7">
    <source>
        <dbReference type="ARBA" id="ARBA00023136"/>
    </source>
</evidence>
<evidence type="ECO:0000256" key="9">
    <source>
        <dbReference type="SAM" id="Phobius"/>
    </source>
</evidence>
<comment type="subcellular location">
    <subcellularLocation>
        <location evidence="2">Cell membrane</location>
        <topology evidence="2">Multi-pass membrane protein</topology>
    </subcellularLocation>
</comment>
<keyword evidence="5 9" id="KW-0812">Transmembrane</keyword>
<feature type="transmembrane region" description="Helical" evidence="9">
    <location>
        <begin position="63"/>
        <end position="86"/>
    </location>
</feature>
<sequence length="353" mass="38757">MVKLDSYIGKSVLVAILAVLGIILGLASLFAFIDEMGDVTDTYTLMDAGNFVLLTAPRRLYDMLPMAALIGCLIGLGSLASSSELTIMRAAGVSIGRIVWAVMKPMLVLMLAGILIGEYLAPVTENKAQAERSLAQGGGEAQSSKRGMWHRQGDEFVHINSVQPNGLLYGVTRYRFDNERHMQTSSFARRAQYKDDHWLLSDVTTTYFRGDHTEVVKTPEERWDVSVTPQLLNTVVVAPESLSITGLWDYIHYLSDQGLNNARYWLAFWTKVLQPMVTAALVLMAISFIFGPLRSVTLGQRVFTGVLVGFVFRIAQDLLGPSSQVFGFPPLLAVVLPAAICAVAGLWLLRRAG</sequence>
<comment type="function">
    <text evidence="1">Part of the ABC transporter complex LptBFG involved in the translocation of lipopolysaccharide (LPS) from the inner membrane to the outer membrane.</text>
</comment>
<evidence type="ECO:0000256" key="5">
    <source>
        <dbReference type="ARBA" id="ARBA00022692"/>
    </source>
</evidence>
<keyword evidence="4" id="KW-1003">Cell membrane</keyword>
<feature type="transmembrane region" description="Helical" evidence="9">
    <location>
        <begin position="98"/>
        <end position="117"/>
    </location>
</feature>
<proteinExistence type="inferred from homology"/>
<dbReference type="Proteomes" id="UP000027121">
    <property type="component" value="Chromosome"/>
</dbReference>
<dbReference type="KEGG" id="pdw:BV82_0361"/>
<dbReference type="InterPro" id="IPR030923">
    <property type="entry name" value="LptG"/>
</dbReference>
<dbReference type="PANTHER" id="PTHR33529">
    <property type="entry name" value="SLR0882 PROTEIN-RELATED"/>
    <property type="match status" value="1"/>
</dbReference>
<feature type="transmembrane region" description="Helical" evidence="9">
    <location>
        <begin position="298"/>
        <end position="315"/>
    </location>
</feature>
<evidence type="ECO:0000256" key="3">
    <source>
        <dbReference type="ARBA" id="ARBA00007725"/>
    </source>
</evidence>
<evidence type="ECO:0000313" key="11">
    <source>
        <dbReference type="Proteomes" id="UP000027121"/>
    </source>
</evidence>
<feature type="transmembrane region" description="Helical" evidence="9">
    <location>
        <begin position="272"/>
        <end position="291"/>
    </location>
</feature>